<keyword evidence="6" id="KW-1185">Reference proteome</keyword>
<keyword evidence="3" id="KW-1133">Transmembrane helix</keyword>
<reference evidence="5 6" key="1">
    <citation type="submission" date="2019-07" db="EMBL/GenBank/DDBJ databases">
        <title>Whole genome shotgun sequence of Pseudonocardia asaccharolytica NBRC 16224.</title>
        <authorList>
            <person name="Hosoyama A."/>
            <person name="Uohara A."/>
            <person name="Ohji S."/>
            <person name="Ichikawa N."/>
        </authorList>
    </citation>
    <scope>NUCLEOTIDE SEQUENCE [LARGE SCALE GENOMIC DNA]</scope>
    <source>
        <strain evidence="5 6">NBRC 16224</strain>
    </source>
</reference>
<accession>A0A511D6Y3</accession>
<evidence type="ECO:0000256" key="3">
    <source>
        <dbReference type="SAM" id="Phobius"/>
    </source>
</evidence>
<dbReference type="PANTHER" id="PTHR33495:SF2">
    <property type="entry name" value="ANTI-SIGMA FACTOR ANTAGONIST TM_1081-RELATED"/>
    <property type="match status" value="1"/>
</dbReference>
<feature type="domain" description="STAS" evidence="4">
    <location>
        <begin position="30"/>
        <end position="129"/>
    </location>
</feature>
<comment type="caution">
    <text evidence="5">The sequence shown here is derived from an EMBL/GenBank/DDBJ whole genome shotgun (WGS) entry which is preliminary data.</text>
</comment>
<evidence type="ECO:0000256" key="1">
    <source>
        <dbReference type="ARBA" id="ARBA00009013"/>
    </source>
</evidence>
<dbReference type="PANTHER" id="PTHR33495">
    <property type="entry name" value="ANTI-SIGMA FACTOR ANTAGONIST TM_1081-RELATED-RELATED"/>
    <property type="match status" value="1"/>
</dbReference>
<name>A0A511D6Y3_9PSEU</name>
<dbReference type="Gene3D" id="3.30.750.24">
    <property type="entry name" value="STAS domain"/>
    <property type="match status" value="1"/>
</dbReference>
<dbReference type="GO" id="GO:0043856">
    <property type="term" value="F:anti-sigma factor antagonist activity"/>
    <property type="evidence" value="ECO:0007669"/>
    <property type="project" value="InterPro"/>
</dbReference>
<dbReference type="CDD" id="cd07043">
    <property type="entry name" value="STAS_anti-anti-sigma_factors"/>
    <property type="match status" value="1"/>
</dbReference>
<comment type="similarity">
    <text evidence="1 2">Belongs to the anti-sigma-factor antagonist family.</text>
</comment>
<gene>
    <name evidence="5" type="ORF">PA7_25550</name>
</gene>
<dbReference type="PROSITE" id="PS50801">
    <property type="entry name" value="STAS"/>
    <property type="match status" value="1"/>
</dbReference>
<organism evidence="5 6">
    <name type="scientific">Pseudonocardia asaccharolytica DSM 44247 = NBRC 16224</name>
    <dbReference type="NCBI Taxonomy" id="1123024"/>
    <lineage>
        <taxon>Bacteria</taxon>
        <taxon>Bacillati</taxon>
        <taxon>Actinomycetota</taxon>
        <taxon>Actinomycetes</taxon>
        <taxon>Pseudonocardiales</taxon>
        <taxon>Pseudonocardiaceae</taxon>
        <taxon>Pseudonocardia</taxon>
    </lineage>
</organism>
<feature type="transmembrane region" description="Helical" evidence="3">
    <location>
        <begin position="58"/>
        <end position="83"/>
    </location>
</feature>
<dbReference type="InterPro" id="IPR036513">
    <property type="entry name" value="STAS_dom_sf"/>
</dbReference>
<dbReference type="EMBL" id="BJVI01000024">
    <property type="protein sequence ID" value="GEL18718.1"/>
    <property type="molecule type" value="Genomic_DNA"/>
</dbReference>
<proteinExistence type="inferred from homology"/>
<dbReference type="STRING" id="1123024.GCA_000423625_04102"/>
<protein>
    <recommendedName>
        <fullName evidence="2">Anti-sigma factor antagonist</fullName>
    </recommendedName>
</protein>
<dbReference type="NCBIfam" id="TIGR00377">
    <property type="entry name" value="ant_ant_sig"/>
    <property type="match status" value="1"/>
</dbReference>
<keyword evidence="3" id="KW-0472">Membrane</keyword>
<evidence type="ECO:0000313" key="5">
    <source>
        <dbReference type="EMBL" id="GEL18718.1"/>
    </source>
</evidence>
<dbReference type="InterPro" id="IPR003658">
    <property type="entry name" value="Anti-sigma_ant"/>
</dbReference>
<dbReference type="AlphaFoldDB" id="A0A511D6Y3"/>
<evidence type="ECO:0000313" key="6">
    <source>
        <dbReference type="Proteomes" id="UP000321328"/>
    </source>
</evidence>
<keyword evidence="3" id="KW-0812">Transmembrane</keyword>
<evidence type="ECO:0000259" key="4">
    <source>
        <dbReference type="PROSITE" id="PS50801"/>
    </source>
</evidence>
<dbReference type="InterPro" id="IPR002645">
    <property type="entry name" value="STAS_dom"/>
</dbReference>
<sequence length="130" mass="13651">MRMNGESSAGAGDVTADQVVRFEVVDHGRGALVVRVLGEIDTLTAPVLREQLDQHLPAALLVVLDLSAVTFLGSAGLAVLVSAKDEAERRGHRLRLVCGSRIATRALEATGLLTLFDVADGVPEALSAPR</sequence>
<dbReference type="Pfam" id="PF01740">
    <property type="entry name" value="STAS"/>
    <property type="match status" value="1"/>
</dbReference>
<evidence type="ECO:0000256" key="2">
    <source>
        <dbReference type="RuleBase" id="RU003749"/>
    </source>
</evidence>
<dbReference type="SUPFAM" id="SSF52091">
    <property type="entry name" value="SpoIIaa-like"/>
    <property type="match status" value="1"/>
</dbReference>
<dbReference type="Proteomes" id="UP000321328">
    <property type="component" value="Unassembled WGS sequence"/>
</dbReference>